<dbReference type="Pfam" id="PF09203">
    <property type="entry name" value="MspA"/>
    <property type="match status" value="1"/>
</dbReference>
<dbReference type="SUPFAM" id="SSF56959">
    <property type="entry name" value="Leukocidin-like"/>
    <property type="match status" value="1"/>
</dbReference>
<evidence type="ECO:0000313" key="2">
    <source>
        <dbReference type="EMBL" id="MCZ0729420.1"/>
    </source>
</evidence>
<accession>A0ABT4HGZ0</accession>
<keyword evidence="3" id="KW-1185">Reference proteome</keyword>
<proteinExistence type="predicted"/>
<dbReference type="InterPro" id="IPR036435">
    <property type="entry name" value="Leukocidin/porin_MspA_sf"/>
</dbReference>
<keyword evidence="1" id="KW-0732">Signal</keyword>
<sequence length="208" mass="21071">MAAAMSMATAVTGVGFAPASAEPVPMRPLSYDKVSRDGWKLNIRVENEVVNSIPNLANAQNSREGFVTATATAVGGANPITDSIFILGYQLGCQSDVSAGLQYGVTGGGGPSGAVGIGGGSPVSASLGLDGGAAGFVQTVLQPGVIVDLPLSNMTLSPNGQAMIDIDNIHIKADACGGDVTIRSYAYLRISTDAAHTQFAIYGDPIKI</sequence>
<comment type="caution">
    <text evidence="2">The sequence shown here is derived from an EMBL/GenBank/DDBJ whole genome shotgun (WGS) entry which is preliminary data.</text>
</comment>
<dbReference type="Proteomes" id="UP001084650">
    <property type="component" value="Unassembled WGS sequence"/>
</dbReference>
<dbReference type="InterPro" id="IPR015286">
    <property type="entry name" value="Porin_fam_mycobact-type"/>
</dbReference>
<dbReference type="Gene3D" id="2.10.300.10">
    <property type="entry name" value="Porin MspA ribbon domain"/>
    <property type="match status" value="1"/>
</dbReference>
<gene>
    <name evidence="2" type="ORF">OY187_15290</name>
</gene>
<protein>
    <submittedName>
        <fullName evidence="2">MspA family porin</fullName>
    </submittedName>
</protein>
<dbReference type="EMBL" id="JAPQYE010000006">
    <property type="protein sequence ID" value="MCZ0729420.1"/>
    <property type="molecule type" value="Genomic_DNA"/>
</dbReference>
<reference evidence="2" key="1">
    <citation type="submission" date="2022-12" db="EMBL/GenBank/DDBJ databases">
        <title>Whole genome sequence of Mycolicibacterium iranicum strain SBH312.</title>
        <authorList>
            <person name="Jani J."/>
            <person name="Arifin Mustapha Z."/>
            <person name="Ahmed K."/>
            <person name="Kai Ling C."/>
        </authorList>
    </citation>
    <scope>NUCLEOTIDE SEQUENCE</scope>
    <source>
        <strain evidence="2">SBH312</strain>
    </source>
</reference>
<evidence type="ECO:0000313" key="3">
    <source>
        <dbReference type="Proteomes" id="UP001084650"/>
    </source>
</evidence>
<name>A0ABT4HGZ0_MYCIR</name>
<dbReference type="Gene3D" id="2.60.40.1650">
    <property type="entry name" value="Porin MspA (Ig-like beta-sandwich domain)"/>
    <property type="match status" value="1"/>
</dbReference>
<organism evidence="2 3">
    <name type="scientific">Mycolicibacterium iranicum</name>
    <name type="common">Mycobacterium iranicum</name>
    <dbReference type="NCBI Taxonomy" id="912594"/>
    <lineage>
        <taxon>Bacteria</taxon>
        <taxon>Bacillati</taxon>
        <taxon>Actinomycetota</taxon>
        <taxon>Actinomycetes</taxon>
        <taxon>Mycobacteriales</taxon>
        <taxon>Mycobacteriaceae</taxon>
        <taxon>Mycolicibacterium</taxon>
    </lineage>
</organism>
<evidence type="ECO:0000256" key="1">
    <source>
        <dbReference type="ARBA" id="ARBA00022729"/>
    </source>
</evidence>